<organism evidence="4 5">
    <name type="scientific">Pediococcus acidilactici</name>
    <dbReference type="NCBI Taxonomy" id="1254"/>
    <lineage>
        <taxon>Bacteria</taxon>
        <taxon>Bacillati</taxon>
        <taxon>Bacillota</taxon>
        <taxon>Bacilli</taxon>
        <taxon>Lactobacillales</taxon>
        <taxon>Lactobacillaceae</taxon>
        <taxon>Pediococcus</taxon>
        <taxon>Pediococcus acidilactici group</taxon>
    </lineage>
</organism>
<comment type="caution">
    <text evidence="4">The sequence shown here is derived from an EMBL/GenBank/DDBJ whole genome shotgun (WGS) entry which is preliminary data.</text>
</comment>
<comment type="similarity">
    <text evidence="1">Belongs to the NAD(P)H dehydrogenase (quinone) family.</text>
</comment>
<dbReference type="PANTHER" id="PTHR10204:SF34">
    <property type="entry name" value="NAD(P)H DEHYDROGENASE [QUINONE] 1 ISOFORM 1"/>
    <property type="match status" value="1"/>
</dbReference>
<sequence length="194" mass="22437">MKTIIVYCHPYPHSFNHAILEAVCDNLKTKKVDFRIIDLYAEDFDPVYSKEELALYHEGGTVDPLVKKYLALLKGADTIIFITPIWWNSIPGMLKGFIDKVMKEGENLSHTISKRGVKGGLTNIKHCYVLTTSTLPTLYIKYLNGNAVQRIFIKQTLKQLGFRHGHWQNFGLVSNSTQTRRENYLFRVRQQNFK</sequence>
<dbReference type="RefSeq" id="WP_317052420.1">
    <property type="nucleotide sequence ID" value="NZ_CP140878.1"/>
</dbReference>
<reference evidence="4" key="1">
    <citation type="journal article" date="2023" name="PeerJ">
        <title>Selection and evaluation of lactic acid bacteria from chicken feces in Thailand as potential probiotics.</title>
        <authorList>
            <person name="Khurajog B."/>
            <person name="Disastra Y."/>
            <person name="Lawwyne L.D."/>
            <person name="Sirichokchatchawan W."/>
            <person name="Niyomtham W."/>
            <person name="Yindee J."/>
            <person name="Hampson D.J."/>
            <person name="Prapasarakul N."/>
        </authorList>
    </citation>
    <scope>NUCLEOTIDE SEQUENCE</scope>
    <source>
        <strain evidence="4">BF14</strain>
    </source>
</reference>
<dbReference type="Proteomes" id="UP001280415">
    <property type="component" value="Unassembled WGS sequence"/>
</dbReference>
<evidence type="ECO:0000313" key="4">
    <source>
        <dbReference type="EMBL" id="MDV2911927.1"/>
    </source>
</evidence>
<evidence type="ECO:0000259" key="3">
    <source>
        <dbReference type="Pfam" id="PF02525"/>
    </source>
</evidence>
<dbReference type="PANTHER" id="PTHR10204">
    <property type="entry name" value="NAD P H OXIDOREDUCTASE-RELATED"/>
    <property type="match status" value="1"/>
</dbReference>
<dbReference type="Gene3D" id="3.40.50.360">
    <property type="match status" value="1"/>
</dbReference>
<gene>
    <name evidence="4" type="ORF">R0H03_08630</name>
</gene>
<dbReference type="SUPFAM" id="SSF52218">
    <property type="entry name" value="Flavoproteins"/>
    <property type="match status" value="1"/>
</dbReference>
<evidence type="ECO:0000256" key="2">
    <source>
        <dbReference type="ARBA" id="ARBA00023002"/>
    </source>
</evidence>
<dbReference type="EMBL" id="JAWJAX010000011">
    <property type="protein sequence ID" value="MDV2911927.1"/>
    <property type="molecule type" value="Genomic_DNA"/>
</dbReference>
<dbReference type="EC" id="1.-.-.-" evidence="4"/>
<proteinExistence type="inferred from homology"/>
<accession>A0AAW8YR45</accession>
<reference evidence="4" key="2">
    <citation type="submission" date="2023-10" db="EMBL/GenBank/DDBJ databases">
        <authorList>
            <person name="Khurajog B."/>
        </authorList>
    </citation>
    <scope>NUCLEOTIDE SEQUENCE</scope>
    <source>
        <strain evidence="4">BF14</strain>
    </source>
</reference>
<dbReference type="Pfam" id="PF02525">
    <property type="entry name" value="Flavodoxin_2"/>
    <property type="match status" value="1"/>
</dbReference>
<dbReference type="InterPro" id="IPR029039">
    <property type="entry name" value="Flavoprotein-like_sf"/>
</dbReference>
<keyword evidence="2 4" id="KW-0560">Oxidoreductase</keyword>
<dbReference type="InterPro" id="IPR003680">
    <property type="entry name" value="Flavodoxin_fold"/>
</dbReference>
<dbReference type="GO" id="GO:0005829">
    <property type="term" value="C:cytosol"/>
    <property type="evidence" value="ECO:0007669"/>
    <property type="project" value="TreeGrafter"/>
</dbReference>
<evidence type="ECO:0000313" key="5">
    <source>
        <dbReference type="Proteomes" id="UP001280415"/>
    </source>
</evidence>
<protein>
    <submittedName>
        <fullName evidence="4">NAD(P)H-dependent oxidoreductase</fullName>
        <ecNumber evidence="4">1.-.-.-</ecNumber>
    </submittedName>
</protein>
<dbReference type="GO" id="GO:0003955">
    <property type="term" value="F:NAD(P)H dehydrogenase (quinone) activity"/>
    <property type="evidence" value="ECO:0007669"/>
    <property type="project" value="TreeGrafter"/>
</dbReference>
<evidence type="ECO:0000256" key="1">
    <source>
        <dbReference type="ARBA" id="ARBA00006252"/>
    </source>
</evidence>
<feature type="domain" description="Flavodoxin-like fold" evidence="3">
    <location>
        <begin position="1"/>
        <end position="170"/>
    </location>
</feature>
<dbReference type="InterPro" id="IPR051545">
    <property type="entry name" value="NAD(P)H_dehydrogenase_qn"/>
</dbReference>
<name>A0AAW8YR45_PEDAC</name>
<dbReference type="AlphaFoldDB" id="A0AAW8YR45"/>